<evidence type="ECO:0000256" key="13">
    <source>
        <dbReference type="ARBA" id="ARBA00030948"/>
    </source>
</evidence>
<evidence type="ECO:0000256" key="6">
    <source>
        <dbReference type="ARBA" id="ARBA00022519"/>
    </source>
</evidence>
<keyword evidence="16" id="KW-0732">Signal</keyword>
<keyword evidence="5" id="KW-1003">Cell membrane</keyword>
<evidence type="ECO:0000256" key="3">
    <source>
        <dbReference type="ARBA" id="ARBA00010358"/>
    </source>
</evidence>
<evidence type="ECO:0000256" key="9">
    <source>
        <dbReference type="ARBA" id="ARBA00022989"/>
    </source>
</evidence>
<feature type="signal peptide" evidence="16">
    <location>
        <begin position="1"/>
        <end position="27"/>
    </location>
</feature>
<evidence type="ECO:0000256" key="4">
    <source>
        <dbReference type="ARBA" id="ARBA00019692"/>
    </source>
</evidence>
<organism evidence="17 18">
    <name type="scientific">Dyella ginsengisoli</name>
    <dbReference type="NCBI Taxonomy" id="363848"/>
    <lineage>
        <taxon>Bacteria</taxon>
        <taxon>Pseudomonadati</taxon>
        <taxon>Pseudomonadota</taxon>
        <taxon>Gammaproteobacteria</taxon>
        <taxon>Lysobacterales</taxon>
        <taxon>Rhodanobacteraceae</taxon>
        <taxon>Dyella</taxon>
    </lineage>
</organism>
<evidence type="ECO:0000256" key="11">
    <source>
        <dbReference type="ARBA" id="ARBA00023136"/>
    </source>
</evidence>
<keyword evidence="10" id="KW-0443">Lipid metabolism</keyword>
<keyword evidence="11" id="KW-0472">Membrane</keyword>
<evidence type="ECO:0000313" key="17">
    <source>
        <dbReference type="EMBL" id="MFK2903192.1"/>
    </source>
</evidence>
<evidence type="ECO:0000256" key="5">
    <source>
        <dbReference type="ARBA" id="ARBA00022475"/>
    </source>
</evidence>
<feature type="chain" id="PRO_5046402509" description="Lipase chaperone" evidence="16">
    <location>
        <begin position="28"/>
        <end position="321"/>
    </location>
</feature>
<keyword evidence="12" id="KW-0143">Chaperone</keyword>
<comment type="caution">
    <text evidence="17">The sequence shown here is derived from an EMBL/GenBank/DDBJ whole genome shotgun (WGS) entry which is preliminary data.</text>
</comment>
<keyword evidence="8" id="KW-0442">Lipid degradation</keyword>
<evidence type="ECO:0000256" key="14">
    <source>
        <dbReference type="ARBA" id="ARBA00031542"/>
    </source>
</evidence>
<name>A0ABW8JQ11_9GAMM</name>
<dbReference type="EMBL" id="JADIKM010000001">
    <property type="protein sequence ID" value="MFK2903192.1"/>
    <property type="molecule type" value="Genomic_DNA"/>
</dbReference>
<evidence type="ECO:0000256" key="12">
    <source>
        <dbReference type="ARBA" id="ARBA00023186"/>
    </source>
</evidence>
<dbReference type="InterPro" id="IPR004961">
    <property type="entry name" value="Lipase_chaperone"/>
</dbReference>
<keyword evidence="6" id="KW-0997">Cell inner membrane</keyword>
<comment type="subcellular location">
    <subcellularLocation>
        <location evidence="2">Cell inner membrane</location>
        <topology evidence="2">Single-pass membrane protein</topology>
        <orientation evidence="2">Periplasmic side</orientation>
    </subcellularLocation>
</comment>
<evidence type="ECO:0000256" key="10">
    <source>
        <dbReference type="ARBA" id="ARBA00023098"/>
    </source>
</evidence>
<protein>
    <recommendedName>
        <fullName evidence="4">Lipase chaperone</fullName>
    </recommendedName>
    <alternativeName>
        <fullName evidence="15">Lipase foldase</fullName>
    </alternativeName>
    <alternativeName>
        <fullName evidence="13">Lipase helper protein</fullName>
    </alternativeName>
    <alternativeName>
        <fullName evidence="14">Lipase modulator</fullName>
    </alternativeName>
</protein>
<dbReference type="SUPFAM" id="SSF158855">
    <property type="entry name" value="Lipase chaperone-like"/>
    <property type="match status" value="1"/>
</dbReference>
<evidence type="ECO:0000256" key="15">
    <source>
        <dbReference type="ARBA" id="ARBA00033028"/>
    </source>
</evidence>
<dbReference type="Proteomes" id="UP001620460">
    <property type="component" value="Unassembled WGS sequence"/>
</dbReference>
<keyword evidence="9" id="KW-1133">Transmembrane helix</keyword>
<evidence type="ECO:0000313" key="18">
    <source>
        <dbReference type="Proteomes" id="UP001620460"/>
    </source>
</evidence>
<dbReference type="RefSeq" id="WP_404630418.1">
    <property type="nucleotide sequence ID" value="NZ_JADIKM010000001.1"/>
</dbReference>
<sequence>MQRASLALAGAVALTALALLWHMRASAPATTQAEPAVEAATTGASRAYVSSPSAIAPMRTDPHRALRDGSLRGTAVDGGVTTGFAGRVEPDPALRRLFDYYLSLLGETDLEGVRQLLREDLQRRPLDAGQQAAVMELFGRYVAYQQARTALAAPGGGDLAARLAQDRALRARLLGPALAQAFYPTADADDARLLRQLAHADTPDDAVADERALATMASTIQAQTDQLAAPSFTPAQRHAERAATWGNAAADRLDALDRQRAQWQQRLDAFAAEASAVEGDPSLDGAQRRVALQQLLDHHFKGPERLQVQAMWQTGLLHAAR</sequence>
<evidence type="ECO:0000256" key="7">
    <source>
        <dbReference type="ARBA" id="ARBA00022692"/>
    </source>
</evidence>
<evidence type="ECO:0000256" key="2">
    <source>
        <dbReference type="ARBA" id="ARBA00004383"/>
    </source>
</evidence>
<keyword evidence="7" id="KW-0812">Transmembrane</keyword>
<dbReference type="Pfam" id="PF03280">
    <property type="entry name" value="Lipase_chap"/>
    <property type="match status" value="1"/>
</dbReference>
<comment type="function">
    <text evidence="1">May be involved in the folding of the extracellular lipase during its passage through the periplasm.</text>
</comment>
<evidence type="ECO:0000256" key="8">
    <source>
        <dbReference type="ARBA" id="ARBA00022963"/>
    </source>
</evidence>
<comment type="similarity">
    <text evidence="3">Belongs to the lipase chaperone family.</text>
</comment>
<accession>A0ABW8JQ11</accession>
<reference evidence="17 18" key="1">
    <citation type="submission" date="2020-10" db="EMBL/GenBank/DDBJ databases">
        <title>Phylogeny of dyella-like bacteria.</title>
        <authorList>
            <person name="Fu J."/>
        </authorList>
    </citation>
    <scope>NUCLEOTIDE SEQUENCE [LARGE SCALE GENOMIC DNA]</scope>
    <source>
        <strain evidence="17 18">Gsoil3046</strain>
    </source>
</reference>
<proteinExistence type="inferred from homology"/>
<evidence type="ECO:0000256" key="16">
    <source>
        <dbReference type="SAM" id="SignalP"/>
    </source>
</evidence>
<keyword evidence="18" id="KW-1185">Reference proteome</keyword>
<gene>
    <name evidence="17" type="ORF">ISP17_04395</name>
</gene>
<evidence type="ECO:0000256" key="1">
    <source>
        <dbReference type="ARBA" id="ARBA00003280"/>
    </source>
</evidence>